<organism evidence="7 8">
    <name type="scientific">Leptotrombidium deliense</name>
    <dbReference type="NCBI Taxonomy" id="299467"/>
    <lineage>
        <taxon>Eukaryota</taxon>
        <taxon>Metazoa</taxon>
        <taxon>Ecdysozoa</taxon>
        <taxon>Arthropoda</taxon>
        <taxon>Chelicerata</taxon>
        <taxon>Arachnida</taxon>
        <taxon>Acari</taxon>
        <taxon>Acariformes</taxon>
        <taxon>Trombidiformes</taxon>
        <taxon>Prostigmata</taxon>
        <taxon>Anystina</taxon>
        <taxon>Parasitengona</taxon>
        <taxon>Trombiculoidea</taxon>
        <taxon>Trombiculidae</taxon>
        <taxon>Leptotrombidium</taxon>
    </lineage>
</organism>
<dbReference type="InterPro" id="IPR044613">
    <property type="entry name" value="Nep1/2-like"/>
</dbReference>
<dbReference type="PANTHER" id="PTHR46468:SF1">
    <property type="entry name" value="SENTRIN-SPECIFIC PROTEASE 8"/>
    <property type="match status" value="1"/>
</dbReference>
<feature type="region of interest" description="Disordered" evidence="5">
    <location>
        <begin position="1"/>
        <end position="45"/>
    </location>
</feature>
<gene>
    <name evidence="7" type="ORF">B4U80_13456</name>
</gene>
<name>A0A443S615_9ACAR</name>
<dbReference type="InterPro" id="IPR038765">
    <property type="entry name" value="Papain-like_cys_pep_sf"/>
</dbReference>
<dbReference type="Pfam" id="PF02902">
    <property type="entry name" value="Peptidase_C48"/>
    <property type="match status" value="1"/>
</dbReference>
<comment type="similarity">
    <text evidence="1">Belongs to the peptidase C48 family.</text>
</comment>
<evidence type="ECO:0000259" key="6">
    <source>
        <dbReference type="PROSITE" id="PS50600"/>
    </source>
</evidence>
<dbReference type="STRING" id="299467.A0A443S615"/>
<dbReference type="GO" id="GO:0000338">
    <property type="term" value="P:protein deneddylation"/>
    <property type="evidence" value="ECO:0007669"/>
    <property type="project" value="TreeGrafter"/>
</dbReference>
<dbReference type="SUPFAM" id="SSF54001">
    <property type="entry name" value="Cysteine proteinases"/>
    <property type="match status" value="1"/>
</dbReference>
<dbReference type="GO" id="GO:0019784">
    <property type="term" value="F:deNEDDylase activity"/>
    <property type="evidence" value="ECO:0007669"/>
    <property type="project" value="InterPro"/>
</dbReference>
<evidence type="ECO:0000256" key="3">
    <source>
        <dbReference type="ARBA" id="ARBA00022801"/>
    </source>
</evidence>
<dbReference type="GO" id="GO:0008234">
    <property type="term" value="F:cysteine-type peptidase activity"/>
    <property type="evidence" value="ECO:0007669"/>
    <property type="project" value="UniProtKB-KW"/>
</dbReference>
<dbReference type="InterPro" id="IPR003653">
    <property type="entry name" value="Peptidase_C48_C"/>
</dbReference>
<evidence type="ECO:0000313" key="8">
    <source>
        <dbReference type="Proteomes" id="UP000288716"/>
    </source>
</evidence>
<keyword evidence="4" id="KW-0788">Thiol protease</keyword>
<evidence type="ECO:0000256" key="1">
    <source>
        <dbReference type="ARBA" id="ARBA00005234"/>
    </source>
</evidence>
<protein>
    <submittedName>
        <fullName evidence="7">Sentrin-specific protease 2-like protein</fullName>
    </submittedName>
</protein>
<evidence type="ECO:0000256" key="4">
    <source>
        <dbReference type="ARBA" id="ARBA00022807"/>
    </source>
</evidence>
<dbReference type="PANTHER" id="PTHR46468">
    <property type="entry name" value="SENTRIN-SPECIFIC PROTEASE 8"/>
    <property type="match status" value="1"/>
</dbReference>
<dbReference type="OrthoDB" id="6428410at2759"/>
<comment type="caution">
    <text evidence="7">The sequence shown here is derived from an EMBL/GenBank/DDBJ whole genome shotgun (WGS) entry which is preliminary data.</text>
</comment>
<evidence type="ECO:0000313" key="7">
    <source>
        <dbReference type="EMBL" id="RWS22977.1"/>
    </source>
</evidence>
<dbReference type="GO" id="GO:0006508">
    <property type="term" value="P:proteolysis"/>
    <property type="evidence" value="ECO:0007669"/>
    <property type="project" value="UniProtKB-KW"/>
</dbReference>
<sequence>MDPMEDTPSTSKLSKKERKKQRNKDRDRKAYEASKTDPTSPLGQKYLARQVRKHQNKKGRLEQQADELKREFTWSDNTEQVKVQEKMNKVESMIAVESSEVKKFKICKNDGPFPSKPEPSELFEEECLLAPDELRDVTKLWLYKADNDIVVEDFKIKISGHDYKTLCKDHKHDGWLNDNIVDFYLQLLAWHCELQNVYCFYAGFHKRLLDNFQDCLTFRQRHEDFLQFDLYLMPVIMNKHWSLVYYSQRDHKIGHLNSLGSSSSLILDPVIKFFGKVFHERGHSVRKPDTENHQCPQQTNGSDCGVYVCSFARCLTIDRPLNITPQQIMHFRKQIAYEVAHTAIIDRFY</sequence>
<feature type="domain" description="Ubiquitin-like protease family profile" evidence="6">
    <location>
        <begin position="156"/>
        <end position="315"/>
    </location>
</feature>
<dbReference type="AlphaFoldDB" id="A0A443S615"/>
<proteinExistence type="inferred from homology"/>
<accession>A0A443S615</accession>
<evidence type="ECO:0000256" key="2">
    <source>
        <dbReference type="ARBA" id="ARBA00022670"/>
    </source>
</evidence>
<keyword evidence="8" id="KW-1185">Reference proteome</keyword>
<dbReference type="VEuPathDB" id="VectorBase:LDEU009063"/>
<keyword evidence="3" id="KW-0378">Hydrolase</keyword>
<feature type="compositionally biased region" description="Basic residues" evidence="5">
    <location>
        <begin position="13"/>
        <end position="23"/>
    </location>
</feature>
<dbReference type="Gene3D" id="3.40.395.10">
    <property type="entry name" value="Adenoviral Proteinase, Chain A"/>
    <property type="match status" value="1"/>
</dbReference>
<reference evidence="7 8" key="1">
    <citation type="journal article" date="2018" name="Gigascience">
        <title>Genomes of trombidid mites reveal novel predicted allergens and laterally-transferred genes associated with secondary metabolism.</title>
        <authorList>
            <person name="Dong X."/>
            <person name="Chaisiri K."/>
            <person name="Xia D."/>
            <person name="Armstrong S.D."/>
            <person name="Fang Y."/>
            <person name="Donnelly M.J."/>
            <person name="Kadowaki T."/>
            <person name="McGarry J.W."/>
            <person name="Darby A.C."/>
            <person name="Makepeace B.L."/>
        </authorList>
    </citation>
    <scope>NUCLEOTIDE SEQUENCE [LARGE SCALE GENOMIC DNA]</scope>
    <source>
        <strain evidence="7">UoL-UT</strain>
    </source>
</reference>
<feature type="compositionally biased region" description="Basic and acidic residues" evidence="5">
    <location>
        <begin position="24"/>
        <end position="35"/>
    </location>
</feature>
<dbReference type="EMBL" id="NCKV01007414">
    <property type="protein sequence ID" value="RWS22977.1"/>
    <property type="molecule type" value="Genomic_DNA"/>
</dbReference>
<keyword evidence="2 7" id="KW-0645">Protease</keyword>
<dbReference type="Proteomes" id="UP000288716">
    <property type="component" value="Unassembled WGS sequence"/>
</dbReference>
<evidence type="ECO:0000256" key="5">
    <source>
        <dbReference type="SAM" id="MobiDB-lite"/>
    </source>
</evidence>
<dbReference type="PROSITE" id="PS50600">
    <property type="entry name" value="ULP_PROTEASE"/>
    <property type="match status" value="1"/>
</dbReference>